<evidence type="ECO:0000256" key="7">
    <source>
        <dbReference type="PIRSR" id="PIRSR006118-2"/>
    </source>
</evidence>
<dbReference type="Pfam" id="PF08282">
    <property type="entry name" value="Hydrolase_3"/>
    <property type="match status" value="1"/>
</dbReference>
<dbReference type="InterPro" id="IPR036412">
    <property type="entry name" value="HAD-like_sf"/>
</dbReference>
<reference evidence="8 11" key="2">
    <citation type="submission" date="2020-04" db="EMBL/GenBank/DDBJ databases">
        <authorList>
            <person name="Hitch T.C.A."/>
            <person name="Wylensek D."/>
            <person name="Clavel T."/>
        </authorList>
    </citation>
    <scope>NUCLEOTIDE SEQUENCE [LARGE SCALE GENOMIC DNA]</scope>
    <source>
        <strain evidence="8 11">COR2-253-APC-1A</strain>
    </source>
</reference>
<dbReference type="PANTHER" id="PTHR21485:SF3">
    <property type="entry name" value="N-ACYLNEURAMINATE CYTIDYLYLTRANSFERASE"/>
    <property type="match status" value="1"/>
</dbReference>
<dbReference type="GO" id="GO:0016788">
    <property type="term" value="F:hydrolase activity, acting on ester bonds"/>
    <property type="evidence" value="ECO:0007669"/>
    <property type="project" value="InterPro"/>
</dbReference>
<keyword evidence="10" id="KW-1185">Reference proteome</keyword>
<comment type="cofactor">
    <cofactor evidence="1 7">
        <name>Mg(2+)</name>
        <dbReference type="ChEBI" id="CHEBI:18420"/>
    </cofactor>
</comment>
<feature type="binding site" evidence="7">
    <location>
        <position position="108"/>
    </location>
    <ligand>
        <name>Mg(2+)</name>
        <dbReference type="ChEBI" id="CHEBI:18420"/>
    </ligand>
</feature>
<accession>A0A2U1BA90</accession>
<dbReference type="Gene3D" id="3.40.50.1000">
    <property type="entry name" value="HAD superfamily/HAD-like"/>
    <property type="match status" value="1"/>
</dbReference>
<dbReference type="PANTHER" id="PTHR21485">
    <property type="entry name" value="HAD SUPERFAMILY MEMBERS CMAS AND KDSC"/>
    <property type="match status" value="1"/>
</dbReference>
<evidence type="ECO:0000256" key="2">
    <source>
        <dbReference type="ARBA" id="ARBA00005893"/>
    </source>
</evidence>
<evidence type="ECO:0000256" key="1">
    <source>
        <dbReference type="ARBA" id="ARBA00001946"/>
    </source>
</evidence>
<dbReference type="SFLD" id="SFLDG01138">
    <property type="entry name" value="C1.6.2:_Deoxy-d-mannose-octulo"/>
    <property type="match status" value="1"/>
</dbReference>
<dbReference type="GeneID" id="78293952"/>
<protein>
    <submittedName>
        <fullName evidence="9">3-deoxy-D-manno-octulosonate 8-phosphate phosphatase (KDO 8-P phosphatase)</fullName>
    </submittedName>
    <submittedName>
        <fullName evidence="8">HAD family hydrolase</fullName>
    </submittedName>
</protein>
<dbReference type="InterPro" id="IPR050793">
    <property type="entry name" value="CMP-NeuNAc_synthase"/>
</dbReference>
<dbReference type="AlphaFoldDB" id="A0A2U1BA90"/>
<dbReference type="NCBIfam" id="TIGR01670">
    <property type="entry name" value="KdsC-phosphatas"/>
    <property type="match status" value="1"/>
</dbReference>
<evidence type="ECO:0000313" key="11">
    <source>
        <dbReference type="Proteomes" id="UP000576225"/>
    </source>
</evidence>
<comment type="caution">
    <text evidence="9">The sequence shown here is derived from an EMBL/GenBank/DDBJ whole genome shotgun (WGS) entry which is preliminary data.</text>
</comment>
<keyword evidence="6 7" id="KW-0460">Magnesium</keyword>
<comment type="similarity">
    <text evidence="2">Belongs to the KdsC family.</text>
</comment>
<dbReference type="Proteomes" id="UP000245959">
    <property type="component" value="Unassembled WGS sequence"/>
</dbReference>
<dbReference type="GO" id="GO:0046872">
    <property type="term" value="F:metal ion binding"/>
    <property type="evidence" value="ECO:0007669"/>
    <property type="project" value="UniProtKB-KW"/>
</dbReference>
<dbReference type="InterPro" id="IPR023214">
    <property type="entry name" value="HAD_sf"/>
</dbReference>
<dbReference type="SUPFAM" id="SSF56784">
    <property type="entry name" value="HAD-like"/>
    <property type="match status" value="1"/>
</dbReference>
<feature type="binding site" evidence="7">
    <location>
        <position position="16"/>
    </location>
    <ligand>
        <name>Mg(2+)</name>
        <dbReference type="ChEBI" id="CHEBI:18420"/>
    </ligand>
</feature>
<dbReference type="SFLD" id="SFLDG01136">
    <property type="entry name" value="C1.6:_Phosphoserine_Phosphatas"/>
    <property type="match status" value="1"/>
</dbReference>
<keyword evidence="4 7" id="KW-0479">Metal-binding</keyword>
<reference evidence="9 10" key="1">
    <citation type="submission" date="2018-04" db="EMBL/GenBank/DDBJ databases">
        <title>Genomic Encyclopedia of Type Strains, Phase IV (KMG-IV): sequencing the most valuable type-strain genomes for metagenomic binning, comparative biology and taxonomic classification.</title>
        <authorList>
            <person name="Goeker M."/>
        </authorList>
    </citation>
    <scope>NUCLEOTIDE SEQUENCE [LARGE SCALE GENOMIC DNA]</scope>
    <source>
        <strain evidence="9 10">DSM 14823</strain>
    </source>
</reference>
<evidence type="ECO:0000256" key="3">
    <source>
        <dbReference type="ARBA" id="ARBA00011881"/>
    </source>
</evidence>
<dbReference type="EMBL" id="QEKH01000002">
    <property type="protein sequence ID" value="PVY45594.1"/>
    <property type="molecule type" value="Genomic_DNA"/>
</dbReference>
<name>A0A2U1BA90_9BACT</name>
<evidence type="ECO:0000256" key="4">
    <source>
        <dbReference type="ARBA" id="ARBA00022723"/>
    </source>
</evidence>
<dbReference type="RefSeq" id="WP_116882619.1">
    <property type="nucleotide sequence ID" value="NZ_CABMMC010000219.1"/>
</dbReference>
<sequence>MISSETFKRIRAVVLDVDGVLTDGRAGYGAAEEIKFFNMRDGHWMKLAMRAGLKVGLLSGRGSEANRKRAAELGLSFIYENCKDKLEGFERLLAEHGLRPEECLYIGDDVIDLPVLRRAGVAVAVADAVPELDEAADFRTQLPGGHGAVYEAIRRLLIEQEKLDSVMERYRR</sequence>
<evidence type="ECO:0000313" key="9">
    <source>
        <dbReference type="EMBL" id="PVY45594.1"/>
    </source>
</evidence>
<dbReference type="SFLD" id="SFLDS00003">
    <property type="entry name" value="Haloacid_Dehalogenase"/>
    <property type="match status" value="1"/>
</dbReference>
<comment type="subunit">
    <text evidence="3">Homotetramer.</text>
</comment>
<feature type="binding site" evidence="7">
    <location>
        <position position="18"/>
    </location>
    <ligand>
        <name>substrate</name>
    </ligand>
</feature>
<evidence type="ECO:0000313" key="10">
    <source>
        <dbReference type="Proteomes" id="UP000245959"/>
    </source>
</evidence>
<dbReference type="EMBL" id="JABAEW010000066">
    <property type="protein sequence ID" value="NMD88933.1"/>
    <property type="molecule type" value="Genomic_DNA"/>
</dbReference>
<evidence type="ECO:0000256" key="6">
    <source>
        <dbReference type="ARBA" id="ARBA00022842"/>
    </source>
</evidence>
<organism evidence="9 10">
    <name type="scientific">Victivallis vadensis</name>
    <dbReference type="NCBI Taxonomy" id="172901"/>
    <lineage>
        <taxon>Bacteria</taxon>
        <taxon>Pseudomonadati</taxon>
        <taxon>Lentisphaerota</taxon>
        <taxon>Lentisphaeria</taxon>
        <taxon>Victivallales</taxon>
        <taxon>Victivallaceae</taxon>
        <taxon>Victivallis</taxon>
    </lineage>
</organism>
<dbReference type="GO" id="GO:0008781">
    <property type="term" value="F:N-acylneuraminate cytidylyltransferase activity"/>
    <property type="evidence" value="ECO:0007669"/>
    <property type="project" value="TreeGrafter"/>
</dbReference>
<dbReference type="Proteomes" id="UP000576225">
    <property type="component" value="Unassembled WGS sequence"/>
</dbReference>
<evidence type="ECO:0000256" key="5">
    <source>
        <dbReference type="ARBA" id="ARBA00022801"/>
    </source>
</evidence>
<dbReference type="OrthoDB" id="9805604at2"/>
<proteinExistence type="inferred from homology"/>
<keyword evidence="5 8" id="KW-0378">Hydrolase</keyword>
<dbReference type="PIRSF" id="PIRSF006118">
    <property type="entry name" value="KDO8-P_Ptase"/>
    <property type="match status" value="1"/>
</dbReference>
<dbReference type="InterPro" id="IPR010023">
    <property type="entry name" value="KdsC_fam"/>
</dbReference>
<evidence type="ECO:0000313" key="8">
    <source>
        <dbReference type="EMBL" id="NMD88933.1"/>
    </source>
</evidence>
<gene>
    <name evidence="9" type="ORF">C8D82_102166</name>
    <name evidence="8" type="ORF">HF882_20310</name>
</gene>